<dbReference type="AlphaFoldDB" id="A0AA86MXL6"/>
<reference evidence="1" key="1">
    <citation type="submission" date="2022-10" db="EMBL/GenBank/DDBJ databases">
        <authorList>
            <person name="Koch H."/>
        </authorList>
    </citation>
    <scope>NUCLEOTIDE SEQUENCE</scope>
    <source>
        <strain evidence="1">DNF</strain>
    </source>
</reference>
<dbReference type="RefSeq" id="WP_289267872.1">
    <property type="nucleotide sequence ID" value="NZ_OX365700.1"/>
</dbReference>
<organism evidence="1 2">
    <name type="scientific">Nitrospira tepida</name>
    <dbReference type="NCBI Taxonomy" id="2973512"/>
    <lineage>
        <taxon>Bacteria</taxon>
        <taxon>Pseudomonadati</taxon>
        <taxon>Nitrospirota</taxon>
        <taxon>Nitrospiria</taxon>
        <taxon>Nitrospirales</taxon>
        <taxon>Nitrospiraceae</taxon>
        <taxon>Nitrospira</taxon>
    </lineage>
</organism>
<evidence type="ECO:0000313" key="1">
    <source>
        <dbReference type="EMBL" id="CAI4030903.1"/>
    </source>
</evidence>
<protein>
    <submittedName>
        <fullName evidence="1">Uncharacterized protein</fullName>
    </submittedName>
</protein>
<dbReference type="EMBL" id="OX365700">
    <property type="protein sequence ID" value="CAI4030903.1"/>
    <property type="molecule type" value="Genomic_DNA"/>
</dbReference>
<sequence length="133" mass="14486">MSPLNQPRHPSIALSIVLAWALVASGCSKALIHDDVKQPVSNAAHCSGSEWIDDSSLAVLPIPVVAFFVPHWNLNDVKADDYLKRCGEPSKLVNRHVEVGRTACIPAALTRIISLGIWQWCPATIAWRADVKA</sequence>
<dbReference type="Proteomes" id="UP001179121">
    <property type="component" value="Chromosome"/>
</dbReference>
<name>A0AA86MXL6_9BACT</name>
<keyword evidence="2" id="KW-1185">Reference proteome</keyword>
<gene>
    <name evidence="1" type="ORF">DNFV4_01335</name>
</gene>
<evidence type="ECO:0000313" key="2">
    <source>
        <dbReference type="Proteomes" id="UP001179121"/>
    </source>
</evidence>
<accession>A0AA86MXL6</accession>
<proteinExistence type="predicted"/>
<dbReference type="KEGG" id="nti:DNFV4_01335"/>